<dbReference type="InterPro" id="IPR036910">
    <property type="entry name" value="HMG_box_dom_sf"/>
</dbReference>
<keyword evidence="3" id="KW-0479">Metal-binding</keyword>
<dbReference type="Pfam" id="PF24868">
    <property type="entry name" value="YABBY_N"/>
    <property type="match status" value="1"/>
</dbReference>
<evidence type="ECO:0000259" key="7">
    <source>
        <dbReference type="Pfam" id="PF04690"/>
    </source>
</evidence>
<evidence type="ECO:0000256" key="4">
    <source>
        <dbReference type="ARBA" id="ARBA00022771"/>
    </source>
</evidence>
<dbReference type="SUPFAM" id="SSF47095">
    <property type="entry name" value="HMG-box"/>
    <property type="match status" value="1"/>
</dbReference>
<evidence type="ECO:0000256" key="5">
    <source>
        <dbReference type="ARBA" id="ARBA00022833"/>
    </source>
</evidence>
<keyword evidence="6" id="KW-0539">Nucleus</keyword>
<dbReference type="GO" id="GO:0009944">
    <property type="term" value="P:polarity specification of adaxial/abaxial axis"/>
    <property type="evidence" value="ECO:0007669"/>
    <property type="project" value="TreeGrafter"/>
</dbReference>
<reference evidence="9" key="1">
    <citation type="submission" date="2020-06" db="EMBL/GenBank/DDBJ databases">
        <authorList>
            <person name="Li T."/>
            <person name="Hu X."/>
            <person name="Zhang T."/>
            <person name="Song X."/>
            <person name="Zhang H."/>
            <person name="Dai N."/>
            <person name="Sheng W."/>
            <person name="Hou X."/>
            <person name="Wei L."/>
        </authorList>
    </citation>
    <scope>NUCLEOTIDE SEQUENCE</scope>
    <source>
        <strain evidence="9">3651</strain>
        <tissue evidence="9">Leaf</tissue>
    </source>
</reference>
<dbReference type="GO" id="GO:0008270">
    <property type="term" value="F:zinc ion binding"/>
    <property type="evidence" value="ECO:0007669"/>
    <property type="project" value="UniProtKB-KW"/>
</dbReference>
<keyword evidence="5" id="KW-0862">Zinc</keyword>
<comment type="similarity">
    <text evidence="2">Belongs to the YABBY family.</text>
</comment>
<evidence type="ECO:0000256" key="6">
    <source>
        <dbReference type="ARBA" id="ARBA00023242"/>
    </source>
</evidence>
<dbReference type="AlphaFoldDB" id="A0AAE1YGI6"/>
<dbReference type="GO" id="GO:0048481">
    <property type="term" value="P:plant ovule development"/>
    <property type="evidence" value="ECO:0007669"/>
    <property type="project" value="TreeGrafter"/>
</dbReference>
<dbReference type="InterPro" id="IPR056775">
    <property type="entry name" value="YABBY_C"/>
</dbReference>
<evidence type="ECO:0000256" key="2">
    <source>
        <dbReference type="ARBA" id="ARBA00010325"/>
    </source>
</evidence>
<dbReference type="Pfam" id="PF04690">
    <property type="entry name" value="YABBY"/>
    <property type="match status" value="1"/>
</dbReference>
<keyword evidence="10" id="KW-1185">Reference proteome</keyword>
<dbReference type="GO" id="GO:0045165">
    <property type="term" value="P:cell fate commitment"/>
    <property type="evidence" value="ECO:0007669"/>
    <property type="project" value="TreeGrafter"/>
</dbReference>
<feature type="domain" description="YABBY N-terminal" evidence="8">
    <location>
        <begin position="10"/>
        <end position="61"/>
    </location>
</feature>
<dbReference type="Gene3D" id="1.10.30.10">
    <property type="entry name" value="High mobility group box domain"/>
    <property type="match status" value="1"/>
</dbReference>
<dbReference type="InterPro" id="IPR056776">
    <property type="entry name" value="YABBY_N"/>
</dbReference>
<proteinExistence type="inferred from homology"/>
<organism evidence="9 10">
    <name type="scientific">Sesamum alatum</name>
    <dbReference type="NCBI Taxonomy" id="300844"/>
    <lineage>
        <taxon>Eukaryota</taxon>
        <taxon>Viridiplantae</taxon>
        <taxon>Streptophyta</taxon>
        <taxon>Embryophyta</taxon>
        <taxon>Tracheophyta</taxon>
        <taxon>Spermatophyta</taxon>
        <taxon>Magnoliopsida</taxon>
        <taxon>eudicotyledons</taxon>
        <taxon>Gunneridae</taxon>
        <taxon>Pentapetalae</taxon>
        <taxon>asterids</taxon>
        <taxon>lamiids</taxon>
        <taxon>Lamiales</taxon>
        <taxon>Pedaliaceae</taxon>
        <taxon>Sesamum</taxon>
    </lineage>
</organism>
<evidence type="ECO:0000313" key="10">
    <source>
        <dbReference type="Proteomes" id="UP001293254"/>
    </source>
</evidence>
<dbReference type="Proteomes" id="UP001293254">
    <property type="component" value="Unassembled WGS sequence"/>
</dbReference>
<dbReference type="PANTHER" id="PTHR31675">
    <property type="entry name" value="PROTEIN YABBY 6-RELATED"/>
    <property type="match status" value="1"/>
</dbReference>
<dbReference type="EMBL" id="JACGWO010000004">
    <property type="protein sequence ID" value="KAK4429821.1"/>
    <property type="molecule type" value="Genomic_DNA"/>
</dbReference>
<comment type="subcellular location">
    <subcellularLocation>
        <location evidence="1">Nucleus</location>
    </subcellularLocation>
</comment>
<gene>
    <name evidence="9" type="ORF">Salat_1282800</name>
</gene>
<keyword evidence="4" id="KW-0863">Zinc-finger</keyword>
<name>A0AAE1YGI6_9LAMI</name>
<sequence>MSTLDNLLDLQEQICYVKCGFCSTILLVSVPCSSLSMVVTVKCGHCTRILSVNMMTARLVPLHLFSSLSHQEQPVKSDYVQLKREVCSEEVLADKKAAITCFPPLSFSSDEEVDEDSSQVIHKPPEKKQRAPSAYNHFIKEEIKRLKIEYPNMTHKQAFSAAAKNWAHCPQSQYRGGEVHGYAGEADRNLPMVKQTEDVVVGNESRCIAMAMASMKQRH</sequence>
<evidence type="ECO:0000313" key="9">
    <source>
        <dbReference type="EMBL" id="KAK4429821.1"/>
    </source>
</evidence>
<dbReference type="GO" id="GO:0005634">
    <property type="term" value="C:nucleus"/>
    <property type="evidence" value="ECO:0007669"/>
    <property type="project" value="UniProtKB-SubCell"/>
</dbReference>
<dbReference type="InterPro" id="IPR006780">
    <property type="entry name" value="YABBY"/>
</dbReference>
<evidence type="ECO:0000256" key="1">
    <source>
        <dbReference type="ARBA" id="ARBA00004123"/>
    </source>
</evidence>
<reference evidence="9" key="2">
    <citation type="journal article" date="2024" name="Plant">
        <title>Genomic evolution and insights into agronomic trait innovations of Sesamum species.</title>
        <authorList>
            <person name="Miao H."/>
            <person name="Wang L."/>
            <person name="Qu L."/>
            <person name="Liu H."/>
            <person name="Sun Y."/>
            <person name="Le M."/>
            <person name="Wang Q."/>
            <person name="Wei S."/>
            <person name="Zheng Y."/>
            <person name="Lin W."/>
            <person name="Duan Y."/>
            <person name="Cao H."/>
            <person name="Xiong S."/>
            <person name="Wang X."/>
            <person name="Wei L."/>
            <person name="Li C."/>
            <person name="Ma Q."/>
            <person name="Ju M."/>
            <person name="Zhao R."/>
            <person name="Li G."/>
            <person name="Mu C."/>
            <person name="Tian Q."/>
            <person name="Mei H."/>
            <person name="Zhang T."/>
            <person name="Gao T."/>
            <person name="Zhang H."/>
        </authorList>
    </citation>
    <scope>NUCLEOTIDE SEQUENCE</scope>
    <source>
        <strain evidence="9">3651</strain>
    </source>
</reference>
<dbReference type="CDD" id="cd00084">
    <property type="entry name" value="HMG-box_SF"/>
    <property type="match status" value="1"/>
</dbReference>
<comment type="caution">
    <text evidence="9">The sequence shown here is derived from an EMBL/GenBank/DDBJ whole genome shotgun (WGS) entry which is preliminary data.</text>
</comment>
<dbReference type="PANTHER" id="PTHR31675:SF8">
    <property type="entry name" value="AXIAL REGULATOR YABBY 4"/>
    <property type="match status" value="1"/>
</dbReference>
<evidence type="ECO:0000259" key="8">
    <source>
        <dbReference type="Pfam" id="PF24868"/>
    </source>
</evidence>
<feature type="domain" description="YABBY protein C-terminal" evidence="7">
    <location>
        <begin position="114"/>
        <end position="174"/>
    </location>
</feature>
<protein>
    <submittedName>
        <fullName evidence="9">Axial regulator YABBY 4</fullName>
    </submittedName>
</protein>
<evidence type="ECO:0000256" key="3">
    <source>
        <dbReference type="ARBA" id="ARBA00022723"/>
    </source>
</evidence>
<accession>A0AAE1YGI6</accession>